<protein>
    <submittedName>
        <fullName evidence="1">Uncharacterized protein</fullName>
    </submittedName>
</protein>
<dbReference type="EMBL" id="JARUHG010000001">
    <property type="protein sequence ID" value="MDR0182410.1"/>
    <property type="molecule type" value="Genomic_DNA"/>
</dbReference>
<keyword evidence="2" id="KW-1185">Reference proteome</keyword>
<evidence type="ECO:0000313" key="1">
    <source>
        <dbReference type="EMBL" id="MDR0182410.1"/>
    </source>
</evidence>
<evidence type="ECO:0000313" key="2">
    <source>
        <dbReference type="Proteomes" id="UP001233535"/>
    </source>
</evidence>
<dbReference type="RefSeq" id="WP_309261553.1">
    <property type="nucleotide sequence ID" value="NZ_JARUHG010000001.1"/>
</dbReference>
<comment type="caution">
    <text evidence="1">The sequence shown here is derived from an EMBL/GenBank/DDBJ whole genome shotgun (WGS) entry which is preliminary data.</text>
</comment>
<name>A0ABU1CBC0_9GAMM</name>
<organism evidence="1 2">
    <name type="scientific">Lysobacter arvi</name>
    <dbReference type="NCBI Taxonomy" id="3038776"/>
    <lineage>
        <taxon>Bacteria</taxon>
        <taxon>Pseudomonadati</taxon>
        <taxon>Pseudomonadota</taxon>
        <taxon>Gammaproteobacteria</taxon>
        <taxon>Lysobacterales</taxon>
        <taxon>Lysobacteraceae</taxon>
        <taxon>Lysobacter</taxon>
    </lineage>
</organism>
<reference evidence="1 2" key="1">
    <citation type="submission" date="2023-04" db="EMBL/GenBank/DDBJ databases">
        <title>Lysobacter sp. strain UC isolated from soil sample.</title>
        <authorList>
            <person name="Choksket S."/>
            <person name="Harshvardhan F."/>
            <person name="Rana R."/>
            <person name="Patil P.B."/>
            <person name="Korpole S."/>
        </authorList>
    </citation>
    <scope>NUCLEOTIDE SEQUENCE [LARGE SCALE GENOMIC DNA]</scope>
    <source>
        <strain evidence="1 2">UC</strain>
    </source>
</reference>
<sequence length="124" mass="12862">MNTQDWTHRTLIVTADLAPLARELASLLSPAGTGMFETALSPNGEEPATHFISAGFLEPAFGELLRDPIAFHAACAAAGSSVGVAQCENLIAASDVSDGAPSAAMTRLRLQLVVEHADTSPYVA</sequence>
<dbReference type="Proteomes" id="UP001233535">
    <property type="component" value="Unassembled WGS sequence"/>
</dbReference>
<proteinExistence type="predicted"/>
<gene>
    <name evidence="1" type="ORF">P8609_05410</name>
</gene>
<accession>A0ABU1CBC0</accession>